<protein>
    <submittedName>
        <fullName evidence="2">Kinase-like domain-containing protein</fullName>
    </submittedName>
</protein>
<dbReference type="Pfam" id="PF00069">
    <property type="entry name" value="Pkinase"/>
    <property type="match status" value="1"/>
</dbReference>
<dbReference type="InterPro" id="IPR000719">
    <property type="entry name" value="Prot_kinase_dom"/>
</dbReference>
<evidence type="ECO:0000313" key="2">
    <source>
        <dbReference type="EMBL" id="KAK4216737.1"/>
    </source>
</evidence>
<dbReference type="Gene3D" id="3.30.200.20">
    <property type="entry name" value="Phosphorylase Kinase, domain 1"/>
    <property type="match status" value="1"/>
</dbReference>
<dbReference type="CDD" id="cd00180">
    <property type="entry name" value="PKc"/>
    <property type="match status" value="1"/>
</dbReference>
<feature type="domain" description="Protein kinase" evidence="1">
    <location>
        <begin position="226"/>
        <end position="529"/>
    </location>
</feature>
<gene>
    <name evidence="2" type="ORF">QBC37DRAFT_385060</name>
</gene>
<sequence>MESRIIFGLVPLNDIARLITNNVVNPNYHVVINGQDVLVAGLSQSGTGGTLLAIGCDAERMDILLPRDLTNFTATYCYFFLTASGELILRDLSGGSTQIVVVGDDTEGAMAQRMPPRWHEPRQRVIPRSRRQPHIFMVFDRPGPRSGEREDLHAEFRFEWNPEQFENPDTLIQHARDLWGVGGPVRLLEPPAPEHLGILQLSQQQGGILTPSVYTIRTERKPPVEFFKYEILGHGSSGPVTKVVEYKNGNIWAVKEIKIEQQDDKKNFKWILDNLHKVKHPNIAHFEMYQEFWHEKRFQLFFKIYQGNINQLLAAENYQHECLGPQFHPQARWKSDLENEILSALAYLHKEHKIAHGNIKPENILFERSTLFTASGYTFLLADFLLPPAHRPACPSLYLTPDIFRLPTTAVRLWELPKIPIPPSSDMYAFGITLGIVEGYWCTNDIDLSTDEWTKKVMLLGYPDPMARERERQLWDDFKREKSKQRSWGVERYIQSRWYARVESIRLFMPSKLQDLLTGALPPSDSIMN</sequence>
<evidence type="ECO:0000313" key="3">
    <source>
        <dbReference type="Proteomes" id="UP001301769"/>
    </source>
</evidence>
<dbReference type="InterPro" id="IPR011009">
    <property type="entry name" value="Kinase-like_dom_sf"/>
</dbReference>
<proteinExistence type="predicted"/>
<keyword evidence="3" id="KW-1185">Reference proteome</keyword>
<dbReference type="GO" id="GO:0004672">
    <property type="term" value="F:protein kinase activity"/>
    <property type="evidence" value="ECO:0007669"/>
    <property type="project" value="InterPro"/>
</dbReference>
<dbReference type="SMART" id="SM00220">
    <property type="entry name" value="S_TKc"/>
    <property type="match status" value="1"/>
</dbReference>
<reference evidence="2" key="2">
    <citation type="submission" date="2023-05" db="EMBL/GenBank/DDBJ databases">
        <authorList>
            <consortium name="Lawrence Berkeley National Laboratory"/>
            <person name="Steindorff A."/>
            <person name="Hensen N."/>
            <person name="Bonometti L."/>
            <person name="Westerberg I."/>
            <person name="Brannstrom I.O."/>
            <person name="Guillou S."/>
            <person name="Cros-Aarteil S."/>
            <person name="Calhoun S."/>
            <person name="Haridas S."/>
            <person name="Kuo A."/>
            <person name="Mondo S."/>
            <person name="Pangilinan J."/>
            <person name="Riley R."/>
            <person name="Labutti K."/>
            <person name="Andreopoulos B."/>
            <person name="Lipzen A."/>
            <person name="Chen C."/>
            <person name="Yanf M."/>
            <person name="Daum C."/>
            <person name="Ng V."/>
            <person name="Clum A."/>
            <person name="Ohm R."/>
            <person name="Martin F."/>
            <person name="Silar P."/>
            <person name="Natvig D."/>
            <person name="Lalanne C."/>
            <person name="Gautier V."/>
            <person name="Ament-Velasquez S.L."/>
            <person name="Kruys A."/>
            <person name="Hutchinson M.I."/>
            <person name="Powell A.J."/>
            <person name="Barry K."/>
            <person name="Miller A.N."/>
            <person name="Grigoriev I.V."/>
            <person name="Debuchy R."/>
            <person name="Gladieux P."/>
            <person name="Thoren M.H."/>
            <person name="Johannesson H."/>
        </authorList>
    </citation>
    <scope>NUCLEOTIDE SEQUENCE</scope>
    <source>
        <strain evidence="2">PSN293</strain>
    </source>
</reference>
<reference evidence="2" key="1">
    <citation type="journal article" date="2023" name="Mol. Phylogenet. Evol.">
        <title>Genome-scale phylogeny and comparative genomics of the fungal order Sordariales.</title>
        <authorList>
            <person name="Hensen N."/>
            <person name="Bonometti L."/>
            <person name="Westerberg I."/>
            <person name="Brannstrom I.O."/>
            <person name="Guillou S."/>
            <person name="Cros-Aarteil S."/>
            <person name="Calhoun S."/>
            <person name="Haridas S."/>
            <person name="Kuo A."/>
            <person name="Mondo S."/>
            <person name="Pangilinan J."/>
            <person name="Riley R."/>
            <person name="LaButti K."/>
            <person name="Andreopoulos B."/>
            <person name="Lipzen A."/>
            <person name="Chen C."/>
            <person name="Yan M."/>
            <person name="Daum C."/>
            <person name="Ng V."/>
            <person name="Clum A."/>
            <person name="Steindorff A."/>
            <person name="Ohm R.A."/>
            <person name="Martin F."/>
            <person name="Silar P."/>
            <person name="Natvig D.O."/>
            <person name="Lalanne C."/>
            <person name="Gautier V."/>
            <person name="Ament-Velasquez S.L."/>
            <person name="Kruys A."/>
            <person name="Hutchinson M.I."/>
            <person name="Powell A.J."/>
            <person name="Barry K."/>
            <person name="Miller A.N."/>
            <person name="Grigoriev I.V."/>
            <person name="Debuchy R."/>
            <person name="Gladieux P."/>
            <person name="Hiltunen Thoren M."/>
            <person name="Johannesson H."/>
        </authorList>
    </citation>
    <scope>NUCLEOTIDE SEQUENCE</scope>
    <source>
        <strain evidence="2">PSN293</strain>
    </source>
</reference>
<keyword evidence="2" id="KW-0418">Kinase</keyword>
<dbReference type="PROSITE" id="PS50011">
    <property type="entry name" value="PROTEIN_KINASE_DOM"/>
    <property type="match status" value="1"/>
</dbReference>
<accession>A0AAN6YHG3</accession>
<dbReference type="PANTHER" id="PTHR48007:SF4">
    <property type="entry name" value="LEUCINE-RICH REPEAT RECEPTOR-LIKE PROTEIN KINASE PXC1"/>
    <property type="match status" value="1"/>
</dbReference>
<organism evidence="2 3">
    <name type="scientific">Rhypophila decipiens</name>
    <dbReference type="NCBI Taxonomy" id="261697"/>
    <lineage>
        <taxon>Eukaryota</taxon>
        <taxon>Fungi</taxon>
        <taxon>Dikarya</taxon>
        <taxon>Ascomycota</taxon>
        <taxon>Pezizomycotina</taxon>
        <taxon>Sordariomycetes</taxon>
        <taxon>Sordariomycetidae</taxon>
        <taxon>Sordariales</taxon>
        <taxon>Naviculisporaceae</taxon>
        <taxon>Rhypophila</taxon>
    </lineage>
</organism>
<dbReference type="SUPFAM" id="SSF56112">
    <property type="entry name" value="Protein kinase-like (PK-like)"/>
    <property type="match status" value="1"/>
</dbReference>
<dbReference type="Proteomes" id="UP001301769">
    <property type="component" value="Unassembled WGS sequence"/>
</dbReference>
<dbReference type="GO" id="GO:0005524">
    <property type="term" value="F:ATP binding"/>
    <property type="evidence" value="ECO:0007669"/>
    <property type="project" value="InterPro"/>
</dbReference>
<dbReference type="EMBL" id="MU858065">
    <property type="protein sequence ID" value="KAK4216737.1"/>
    <property type="molecule type" value="Genomic_DNA"/>
</dbReference>
<dbReference type="AlphaFoldDB" id="A0AAN6YHG3"/>
<dbReference type="InterPro" id="IPR046959">
    <property type="entry name" value="PRK1-6/SRF4-like"/>
</dbReference>
<name>A0AAN6YHG3_9PEZI</name>
<dbReference type="Gene3D" id="1.10.510.10">
    <property type="entry name" value="Transferase(Phosphotransferase) domain 1"/>
    <property type="match status" value="1"/>
</dbReference>
<keyword evidence="2" id="KW-0808">Transferase</keyword>
<comment type="caution">
    <text evidence="2">The sequence shown here is derived from an EMBL/GenBank/DDBJ whole genome shotgun (WGS) entry which is preliminary data.</text>
</comment>
<dbReference type="PANTHER" id="PTHR48007">
    <property type="entry name" value="LEUCINE-RICH REPEAT RECEPTOR-LIKE PROTEIN KINASE PXC1"/>
    <property type="match status" value="1"/>
</dbReference>
<evidence type="ECO:0000259" key="1">
    <source>
        <dbReference type="PROSITE" id="PS50011"/>
    </source>
</evidence>